<dbReference type="InterPro" id="IPR045851">
    <property type="entry name" value="AMP-bd_C_sf"/>
</dbReference>
<dbReference type="RefSeq" id="WP_189576811.1">
    <property type="nucleotide sequence ID" value="NZ_BMXU01000002.1"/>
</dbReference>
<organism evidence="1 2">
    <name type="scientific">Parvularcula lutaonensis</name>
    <dbReference type="NCBI Taxonomy" id="491923"/>
    <lineage>
        <taxon>Bacteria</taxon>
        <taxon>Pseudomonadati</taxon>
        <taxon>Pseudomonadota</taxon>
        <taxon>Alphaproteobacteria</taxon>
        <taxon>Parvularculales</taxon>
        <taxon>Parvularculaceae</taxon>
        <taxon>Parvularcula</taxon>
    </lineage>
</organism>
<name>A0ABV7MEH2_9PROT</name>
<keyword evidence="2" id="KW-1185">Reference proteome</keyword>
<dbReference type="InterPro" id="IPR042099">
    <property type="entry name" value="ANL_N_sf"/>
</dbReference>
<accession>A0ABV7MEH2</accession>
<dbReference type="Gene3D" id="3.40.50.12780">
    <property type="entry name" value="N-terminal domain of ligase-like"/>
    <property type="match status" value="1"/>
</dbReference>
<reference evidence="2" key="1">
    <citation type="journal article" date="2019" name="Int. J. Syst. Evol. Microbiol.">
        <title>The Global Catalogue of Microorganisms (GCM) 10K type strain sequencing project: providing services to taxonomists for standard genome sequencing and annotation.</title>
        <authorList>
            <consortium name="The Broad Institute Genomics Platform"/>
            <consortium name="The Broad Institute Genome Sequencing Center for Infectious Disease"/>
            <person name="Wu L."/>
            <person name="Ma J."/>
        </authorList>
    </citation>
    <scope>NUCLEOTIDE SEQUENCE [LARGE SCALE GENOMIC DNA]</scope>
    <source>
        <strain evidence="2">KCTC 22245</strain>
    </source>
</reference>
<sequence length="386" mass="42978">MKSFTFSEEQISKILASLIADELARRHKRYTETLVHSGWGAETKLGKGGIALTPEQLEGCAARATEYFGRDHADLPAEPGTTIGDWARELSKLARDELISFSFYPSTQTNEAATRHAADDMFQDGAAVASLLSGRRRTISMVPPHTLLGLIGVVIAPNIQRIPVIDARTKTPDELSEMLRFGDLVVATPTLWRYLADTLPEIPGNVLALSFGEALTMDLAQKLRQRGLGALRELYGSTETGVIAWRDSQSEPFILFDHWDREGDALIRQRPDGRTLTTVPMDEIEWEGKRSFRLGPRRDGAVQIGAVNVYPAHIAEIIAESPGVEKCEVRLSRRPGFLDRLIADIVVAPGLEPDQDMAWAIDEWCRERLRPAERPRIYHFIPSADT</sequence>
<protein>
    <submittedName>
        <fullName evidence="1">Uncharacterized protein</fullName>
    </submittedName>
</protein>
<dbReference type="Proteomes" id="UP001595607">
    <property type="component" value="Unassembled WGS sequence"/>
</dbReference>
<proteinExistence type="predicted"/>
<evidence type="ECO:0000313" key="2">
    <source>
        <dbReference type="Proteomes" id="UP001595607"/>
    </source>
</evidence>
<dbReference type="EMBL" id="JBHRVA010000003">
    <property type="protein sequence ID" value="MFC3303871.1"/>
    <property type="molecule type" value="Genomic_DNA"/>
</dbReference>
<gene>
    <name evidence="1" type="ORF">ACFONP_14155</name>
</gene>
<evidence type="ECO:0000313" key="1">
    <source>
        <dbReference type="EMBL" id="MFC3303871.1"/>
    </source>
</evidence>
<dbReference type="Gene3D" id="3.30.300.30">
    <property type="match status" value="1"/>
</dbReference>
<dbReference type="SUPFAM" id="SSF56801">
    <property type="entry name" value="Acetyl-CoA synthetase-like"/>
    <property type="match status" value="1"/>
</dbReference>
<comment type="caution">
    <text evidence="1">The sequence shown here is derived from an EMBL/GenBank/DDBJ whole genome shotgun (WGS) entry which is preliminary data.</text>
</comment>